<evidence type="ECO:0000259" key="10">
    <source>
        <dbReference type="Pfam" id="PF22366"/>
    </source>
</evidence>
<feature type="domain" description="External alternative NADH-ubiquinone oxidoreductase-like C-terminal" evidence="10">
    <location>
        <begin position="348"/>
        <end position="405"/>
    </location>
</feature>
<comment type="catalytic activity">
    <reaction evidence="8">
        <text>a quinone + NADH + H(+) = a quinol + NAD(+)</text>
        <dbReference type="Rhea" id="RHEA:46160"/>
        <dbReference type="ChEBI" id="CHEBI:15378"/>
        <dbReference type="ChEBI" id="CHEBI:24646"/>
        <dbReference type="ChEBI" id="CHEBI:57540"/>
        <dbReference type="ChEBI" id="CHEBI:57945"/>
        <dbReference type="ChEBI" id="CHEBI:132124"/>
        <dbReference type="EC" id="1.6.5.9"/>
    </reaction>
</comment>
<dbReference type="AlphaFoldDB" id="A0A4Q0P2C2"/>
<keyword evidence="3" id="KW-0285">Flavoprotein</keyword>
<evidence type="ECO:0000256" key="6">
    <source>
        <dbReference type="ARBA" id="ARBA00023002"/>
    </source>
</evidence>
<keyword evidence="5" id="KW-0809">Transit peptide</keyword>
<evidence type="ECO:0000256" key="7">
    <source>
        <dbReference type="ARBA" id="ARBA00023027"/>
    </source>
</evidence>
<dbReference type="InterPro" id="IPR036188">
    <property type="entry name" value="FAD/NAD-bd_sf"/>
</dbReference>
<evidence type="ECO:0000256" key="5">
    <source>
        <dbReference type="ARBA" id="ARBA00022946"/>
    </source>
</evidence>
<keyword evidence="7" id="KW-0520">NAD</keyword>
<evidence type="ECO:0000256" key="2">
    <source>
        <dbReference type="ARBA" id="ARBA00012637"/>
    </source>
</evidence>
<dbReference type="Proteomes" id="UP000289238">
    <property type="component" value="Unassembled WGS sequence"/>
</dbReference>
<dbReference type="PRINTS" id="PR00411">
    <property type="entry name" value="PNDRDTASEI"/>
</dbReference>
<feature type="domain" description="FAD/NAD(P)-binding" evidence="9">
    <location>
        <begin position="4"/>
        <end position="324"/>
    </location>
</feature>
<keyword evidence="12" id="KW-1185">Reference proteome</keyword>
<dbReference type="PANTHER" id="PTHR43706:SF47">
    <property type="entry name" value="EXTERNAL NADH-UBIQUINONE OXIDOREDUCTASE 1, MITOCHONDRIAL-RELATED"/>
    <property type="match status" value="1"/>
</dbReference>
<dbReference type="PRINTS" id="PR00368">
    <property type="entry name" value="FADPNR"/>
</dbReference>
<dbReference type="EMBL" id="QOVM01000008">
    <property type="protein sequence ID" value="RXG20431.1"/>
    <property type="molecule type" value="Genomic_DNA"/>
</dbReference>
<protein>
    <recommendedName>
        <fullName evidence="2">NADH:ubiquinone reductase (non-electrogenic)</fullName>
        <ecNumber evidence="2">1.6.5.9</ecNumber>
    </recommendedName>
</protein>
<comment type="similarity">
    <text evidence="1">Belongs to the NADH dehydrogenase family.</text>
</comment>
<dbReference type="Pfam" id="PF07992">
    <property type="entry name" value="Pyr_redox_2"/>
    <property type="match status" value="1"/>
</dbReference>
<keyword evidence="4" id="KW-0274">FAD</keyword>
<sequence length="429" mass="48539">MSKRVVVIGGGFAGINLVKYLIKSSDFEVTLVDKNNYNFFPPLLYQVSTGFLDPSSITFPFRNLFRGKQNFRFRMGELLEVKPELKQIVLDTGKLSYDYLVMATGTQTNFFGLDQCQRYAIPMKTLEDALEMRNLLLQRLEQATRINDKSERLPYLNMVIAGGGPTGVEISGIFAELRNNTIRKEFPELIGSGSKIYLVNGGGELLSPMSKKSQEYTYKKLQDMGVEILLNTRVVDFDGEKVMMKDGSHIYSKNLIWATGVTGYKFQGIPDEVYKRGNRIMVDAYNRITGQEAIYAIGDSSICYADPSFPEGHPQLAQVAMQQGVLLAKNLKRQNSNKLQIPFIYKDRGSMAIIGSNKAVADVPSPRLHLNGFIAWGAWLFVHLFALIDYRNRVRTFYNWSTEYLTKNQDLRLIIRPKKSISSTDDSKG</sequence>
<dbReference type="RefSeq" id="WP_128758727.1">
    <property type="nucleotide sequence ID" value="NZ_QOVM01000008.1"/>
</dbReference>
<proteinExistence type="inferred from homology"/>
<organism evidence="11 12">
    <name type="scientific">Leeuwenhoekiella aequorea</name>
    <dbReference type="NCBI Taxonomy" id="283736"/>
    <lineage>
        <taxon>Bacteria</taxon>
        <taxon>Pseudomonadati</taxon>
        <taxon>Bacteroidota</taxon>
        <taxon>Flavobacteriia</taxon>
        <taxon>Flavobacteriales</taxon>
        <taxon>Flavobacteriaceae</taxon>
        <taxon>Leeuwenhoekiella</taxon>
    </lineage>
</organism>
<gene>
    <name evidence="11" type="ORF">DSM00_2980</name>
</gene>
<comment type="caution">
    <text evidence="11">The sequence shown here is derived from an EMBL/GenBank/DDBJ whole genome shotgun (WGS) entry which is preliminary data.</text>
</comment>
<evidence type="ECO:0000259" key="9">
    <source>
        <dbReference type="Pfam" id="PF07992"/>
    </source>
</evidence>
<dbReference type="InterPro" id="IPR023753">
    <property type="entry name" value="FAD/NAD-binding_dom"/>
</dbReference>
<reference evidence="11 12" key="1">
    <citation type="submission" date="2018-07" db="EMBL/GenBank/DDBJ databases">
        <title>Leeuwenhoekiella genomics.</title>
        <authorList>
            <person name="Tahon G."/>
            <person name="Willems A."/>
        </authorList>
    </citation>
    <scope>NUCLEOTIDE SEQUENCE [LARGE SCALE GENOMIC DNA]</scope>
    <source>
        <strain evidence="11 12">LMG 22550</strain>
    </source>
</reference>
<dbReference type="SUPFAM" id="SSF51905">
    <property type="entry name" value="FAD/NAD(P)-binding domain"/>
    <property type="match status" value="1"/>
</dbReference>
<dbReference type="Gene3D" id="3.50.50.100">
    <property type="match status" value="1"/>
</dbReference>
<dbReference type="PANTHER" id="PTHR43706">
    <property type="entry name" value="NADH DEHYDROGENASE"/>
    <property type="match status" value="1"/>
</dbReference>
<name>A0A4Q0P2C2_9FLAO</name>
<dbReference type="InterPro" id="IPR045024">
    <property type="entry name" value="NDH-2"/>
</dbReference>
<keyword evidence="6" id="KW-0560">Oxidoreductase</keyword>
<dbReference type="OrthoDB" id="9781621at2"/>
<evidence type="ECO:0000256" key="4">
    <source>
        <dbReference type="ARBA" id="ARBA00022827"/>
    </source>
</evidence>
<evidence type="ECO:0000256" key="8">
    <source>
        <dbReference type="ARBA" id="ARBA00047599"/>
    </source>
</evidence>
<evidence type="ECO:0000313" key="12">
    <source>
        <dbReference type="Proteomes" id="UP000289238"/>
    </source>
</evidence>
<evidence type="ECO:0000256" key="1">
    <source>
        <dbReference type="ARBA" id="ARBA00005272"/>
    </source>
</evidence>
<evidence type="ECO:0000256" key="3">
    <source>
        <dbReference type="ARBA" id="ARBA00022630"/>
    </source>
</evidence>
<dbReference type="GO" id="GO:0050136">
    <property type="term" value="F:NADH dehydrogenase (quinone) (non-electrogenic) activity"/>
    <property type="evidence" value="ECO:0007669"/>
    <property type="project" value="UniProtKB-EC"/>
</dbReference>
<dbReference type="Pfam" id="PF22366">
    <property type="entry name" value="NDH2_C"/>
    <property type="match status" value="1"/>
</dbReference>
<dbReference type="EC" id="1.6.5.9" evidence="2"/>
<evidence type="ECO:0000313" key="11">
    <source>
        <dbReference type="EMBL" id="RXG20431.1"/>
    </source>
</evidence>
<accession>A0A4Q0P2C2</accession>
<dbReference type="InterPro" id="IPR054585">
    <property type="entry name" value="NDH2-like_C"/>
</dbReference>